<accession>A0A2T5BE56</accession>
<gene>
    <name evidence="1" type="ORF">C7449_102153</name>
</gene>
<dbReference type="Proteomes" id="UP000241247">
    <property type="component" value="Unassembled WGS sequence"/>
</dbReference>
<dbReference type="Pfam" id="PF09476">
    <property type="entry name" value="Pilus_CpaD"/>
    <property type="match status" value="1"/>
</dbReference>
<dbReference type="InterPro" id="IPR013361">
    <property type="entry name" value="Pilus_CpaD"/>
</dbReference>
<proteinExistence type="predicted"/>
<evidence type="ECO:0000313" key="1">
    <source>
        <dbReference type="EMBL" id="PTM97284.1"/>
    </source>
</evidence>
<comment type="caution">
    <text evidence="1">The sequence shown here is derived from an EMBL/GenBank/DDBJ whole genome shotgun (WGS) entry which is preliminary data.</text>
</comment>
<name>A0A2T5BE56_MYCDI</name>
<evidence type="ECO:0000313" key="2">
    <source>
        <dbReference type="Proteomes" id="UP000241247"/>
    </source>
</evidence>
<dbReference type="EMBL" id="PZZZ01000002">
    <property type="protein sequence ID" value="PTM97284.1"/>
    <property type="molecule type" value="Genomic_DNA"/>
</dbReference>
<dbReference type="OrthoDB" id="9802674at2"/>
<keyword evidence="2" id="KW-1185">Reference proteome</keyword>
<sequence length="232" mass="24978">MTAPRRFQGRLERLRRQSLNRLLPTAIVLSAALLAGCASKDAVTTAAIPDDYRTRHPIVLTEAEHVLDVPVASGDRALTMSVRDNIRGFAQDYASKSKGTVQIMVPRGSANAGAAAVLRKDVRATLVNAGVPNRRIIETGYQAAGSGDAAPIRLAFVSTTAVTNPCGQWPEDLAVNTIENRQYYNFGCATQANLAAQIANPMDLVGPRGMTPIDAERRATAIQDYRDDGTRF</sequence>
<dbReference type="InterPro" id="IPR019027">
    <property type="entry name" value="Pilus_biogenesis_CpaD-related"/>
</dbReference>
<reference evidence="1 2" key="1">
    <citation type="submission" date="2018-04" db="EMBL/GenBank/DDBJ databases">
        <title>Genomic Encyclopedia of Type Strains, Phase IV (KMG-IV): sequencing the most valuable type-strain genomes for metagenomic binning, comparative biology and taxonomic classification.</title>
        <authorList>
            <person name="Goeker M."/>
        </authorList>
    </citation>
    <scope>NUCLEOTIDE SEQUENCE [LARGE SCALE GENOMIC DNA]</scope>
    <source>
        <strain evidence="1 2">DSM 7138</strain>
    </source>
</reference>
<dbReference type="RefSeq" id="WP_108001576.1">
    <property type="nucleotide sequence ID" value="NZ_JBHEEX010000001.1"/>
</dbReference>
<protein>
    <submittedName>
        <fullName evidence="1">Pilus assembly protein CpaD</fullName>
    </submittedName>
</protein>
<dbReference type="NCBIfam" id="TIGR02522">
    <property type="entry name" value="pilus_cpaD"/>
    <property type="match status" value="1"/>
</dbReference>
<organism evidence="1 2">
    <name type="scientific">Mycoplana dimorpha</name>
    <dbReference type="NCBI Taxonomy" id="28320"/>
    <lineage>
        <taxon>Bacteria</taxon>
        <taxon>Pseudomonadati</taxon>
        <taxon>Pseudomonadota</taxon>
        <taxon>Alphaproteobacteria</taxon>
        <taxon>Hyphomicrobiales</taxon>
        <taxon>Rhizobiaceae</taxon>
        <taxon>Mycoplana</taxon>
    </lineage>
</organism>
<dbReference type="AlphaFoldDB" id="A0A2T5BE56"/>